<feature type="region of interest" description="Disordered" evidence="6">
    <location>
        <begin position="724"/>
        <end position="767"/>
    </location>
</feature>
<evidence type="ECO:0000313" key="8">
    <source>
        <dbReference type="Proteomes" id="UP000033710"/>
    </source>
</evidence>
<sequence>MTSSFSTTTASSTASTTATATTIATVRVARTLRSQNRFAARRLYTTAGAQAKAEAATGAATEAEAEAETKTGIGYEHGEISRIFDNDKRTRGRTVNKSADWFESDDIKKETSAKVKGAAERLKLNERVRQRLAYMHDAYAIAQCVTDMLDKNRYDEALHMTRMASKQHKVTVCWNLVIDHQMRNDRLNDAIKLYNEMKKRGQLPSTTTYTTIFRGCALSRHPKNAVQHATRIYNSMLSNERIVPNRIHMNAVINVCARAKDIDSMFNIAATADNRSRVPDSITYGTLLNGMRHATVKPHHRPNQTGDSEDAVFLEAEKASLSVARGRAVWGEVAKNWHQGVLVIDEQLVCAMGRLLLLGSKKDNDDILSLVEQTIGIPRPDKGKSGFDTVKQYGEETNEGADADANANANANANAEADADASAYAVATVDQRPVLQSTSDFAQMENMVLGPAAPEAVESAEFFSNPDAPRRSSFQYVQPGNNILSVIISSLGTTRKTSLAPVYWHILTAPPYNVQPDSENWYRLLRTLRRGHASKKAAEMMQRIPSEFLEPKTFQVAMSCCAADNLNPNAFESAGQILDLMVHKLVEPDPHTMRLYLQTAITCNTQFRNETDPVKRQAAKFAFGRQLVRALARLWDPFRRASNVVSYAGRGAVPQSLSPTPEEKNMDPQMYNARRELMALARQMVSAADMVVSENMADEKTVKDLRVSRNLLNRQITRFYAKREEIEPNLKKGKQQSNNQKGQAQTKRAGKKRAAAKKSMEAEVIEE</sequence>
<organism evidence="7 8">
    <name type="scientific">Sporothrix schenckii 1099-18</name>
    <dbReference type="NCBI Taxonomy" id="1397361"/>
    <lineage>
        <taxon>Eukaryota</taxon>
        <taxon>Fungi</taxon>
        <taxon>Dikarya</taxon>
        <taxon>Ascomycota</taxon>
        <taxon>Pezizomycotina</taxon>
        <taxon>Sordariomycetes</taxon>
        <taxon>Sordariomycetidae</taxon>
        <taxon>Ophiostomatales</taxon>
        <taxon>Ophiostomataceae</taxon>
        <taxon>Sporothrix</taxon>
    </lineage>
</organism>
<dbReference type="PANTHER" id="PTHR47447">
    <property type="entry name" value="OS03G0856100 PROTEIN"/>
    <property type="match status" value="1"/>
</dbReference>
<dbReference type="AlphaFoldDB" id="A0A0F2LZQ7"/>
<gene>
    <name evidence="7" type="ORF">SPSK_03108</name>
</gene>
<keyword evidence="2" id="KW-0677">Repeat</keyword>
<proteinExistence type="inferred from homology"/>
<comment type="similarity">
    <text evidence="1">Belongs to the CCM1 family.</text>
</comment>
<dbReference type="PROSITE" id="PS51375">
    <property type="entry name" value="PPR"/>
    <property type="match status" value="1"/>
</dbReference>
<evidence type="ECO:0000256" key="2">
    <source>
        <dbReference type="ARBA" id="ARBA00022737"/>
    </source>
</evidence>
<evidence type="ECO:0000256" key="5">
    <source>
        <dbReference type="PROSITE-ProRule" id="PRU00708"/>
    </source>
</evidence>
<reference evidence="7 8" key="1">
    <citation type="journal article" date="2014" name="BMC Genomics">
        <title>Comparative genomics of the major fungal agents of human and animal Sporotrichosis: Sporothrix schenckii and Sporothrix brasiliensis.</title>
        <authorList>
            <person name="Teixeira M.M."/>
            <person name="de Almeida L.G."/>
            <person name="Kubitschek-Barreira P."/>
            <person name="Alves F.L."/>
            <person name="Kioshima E.S."/>
            <person name="Abadio A.K."/>
            <person name="Fernandes L."/>
            <person name="Derengowski L.S."/>
            <person name="Ferreira K.S."/>
            <person name="Souza R.C."/>
            <person name="Ruiz J.C."/>
            <person name="de Andrade N.C."/>
            <person name="Paes H.C."/>
            <person name="Nicola A.M."/>
            <person name="Albuquerque P."/>
            <person name="Gerber A.L."/>
            <person name="Martins V.P."/>
            <person name="Peconick L.D."/>
            <person name="Neto A.V."/>
            <person name="Chaucanez C.B."/>
            <person name="Silva P.A."/>
            <person name="Cunha O.L."/>
            <person name="de Oliveira F.F."/>
            <person name="dos Santos T.C."/>
            <person name="Barros A.L."/>
            <person name="Soares M.A."/>
            <person name="de Oliveira L.M."/>
            <person name="Marini M.M."/>
            <person name="Villalobos-Duno H."/>
            <person name="Cunha M.M."/>
            <person name="de Hoog S."/>
            <person name="da Silveira J.F."/>
            <person name="Henrissat B."/>
            <person name="Nino-Vega G.A."/>
            <person name="Cisalpino P.S."/>
            <person name="Mora-Montes H.M."/>
            <person name="Almeida S.R."/>
            <person name="Stajich J.E."/>
            <person name="Lopes-Bezerra L.M."/>
            <person name="Vasconcelos A.T."/>
            <person name="Felipe M.S."/>
        </authorList>
    </citation>
    <scope>NUCLEOTIDE SEQUENCE [LARGE SCALE GENOMIC DNA]</scope>
    <source>
        <strain evidence="7 8">1099-18</strain>
    </source>
</reference>
<dbReference type="OrthoDB" id="185373at2759"/>
<protein>
    <recommendedName>
        <fullName evidence="9">Pentatricopeptide repeat protein</fullName>
    </recommendedName>
</protein>
<dbReference type="InterPro" id="IPR011990">
    <property type="entry name" value="TPR-like_helical_dom_sf"/>
</dbReference>
<comment type="function">
    <text evidence="3">Regulates mitochondrial small subunit maturation by controlling 15S rRNA 5'-end processing. Localizes to the 5' precursor of the 15S rRNA in a position that is subsequently occupied by mS47 in the mature yeast mtSSU. Uses structure and sequence-specific RNA recognition, binding to a single-stranded region of the precursor and specifically recognizing bases -6 to -1. The exchange of Ccm1 for mS47 is coupled to the irreversible removal of precursor rRNA that is accompanied by conformational changes of the mitoribosomal proteins uS5m and mS26. These conformational changes signal completion of 5'-end rRNA processing through protection of the mature 5'-end of the 15S rRNA and stabilization of mS47. The removal of the 5' precursor together with the dissociation of Ccm1 may be catalyzed by the 5'-3' exoribonuclease Pet127. Involved in the specific removal of group I introns in mitochondrial encoded transcripts.</text>
</comment>
<feature type="repeat" description="PPR" evidence="5">
    <location>
        <begin position="170"/>
        <end position="204"/>
    </location>
</feature>
<dbReference type="RefSeq" id="XP_016585005.1">
    <property type="nucleotide sequence ID" value="XM_016729949.1"/>
</dbReference>
<evidence type="ECO:0008006" key="9">
    <source>
        <dbReference type="Google" id="ProtNLM"/>
    </source>
</evidence>
<dbReference type="VEuPathDB" id="FungiDB:SPSK_03108"/>
<evidence type="ECO:0000313" key="7">
    <source>
        <dbReference type="EMBL" id="KJR82329.1"/>
    </source>
</evidence>
<name>A0A0F2LZQ7_SPOSC</name>
<comment type="subunit">
    <text evidence="4">Binds to mitochondrial small subunit 15S rRNA.</text>
</comment>
<dbReference type="PANTHER" id="PTHR47447:SF23">
    <property type="entry name" value="PENTACOTRIPEPTIDE-REPEAT REGION OF PRORP DOMAIN-CONTAINING PROTEIN"/>
    <property type="match status" value="1"/>
</dbReference>
<evidence type="ECO:0000256" key="4">
    <source>
        <dbReference type="ARBA" id="ARBA00044511"/>
    </source>
</evidence>
<reference evidence="7 8" key="2">
    <citation type="journal article" date="2015" name="Eukaryot. Cell">
        <title>Asexual propagation of a virulent clone complex in a human and feline outbreak of sporotrichosis.</title>
        <authorList>
            <person name="Teixeira Mde M."/>
            <person name="Rodrigues A.M."/>
            <person name="Tsui C.K."/>
            <person name="de Almeida L.G."/>
            <person name="Van Diepeningen A.D."/>
            <person name="van den Ende B.G."/>
            <person name="Fernandes G.F."/>
            <person name="Kano R."/>
            <person name="Hamelin R.C."/>
            <person name="Lopes-Bezerra L.M."/>
            <person name="Vasconcelos A.T."/>
            <person name="de Hoog S."/>
            <person name="de Camargo Z.P."/>
            <person name="Felipe M.S."/>
        </authorList>
    </citation>
    <scope>NUCLEOTIDE SEQUENCE [LARGE SCALE GENOMIC DNA]</scope>
    <source>
        <strain evidence="7 8">1099-18</strain>
    </source>
</reference>
<evidence type="ECO:0000256" key="6">
    <source>
        <dbReference type="SAM" id="MobiDB-lite"/>
    </source>
</evidence>
<dbReference type="Gene3D" id="1.25.40.10">
    <property type="entry name" value="Tetratricopeptide repeat domain"/>
    <property type="match status" value="1"/>
</dbReference>
<dbReference type="NCBIfam" id="TIGR00756">
    <property type="entry name" value="PPR"/>
    <property type="match status" value="1"/>
</dbReference>
<dbReference type="KEGG" id="ssck:SPSK_03108"/>
<comment type="caution">
    <text evidence="7">The sequence shown here is derived from an EMBL/GenBank/DDBJ whole genome shotgun (WGS) entry which is preliminary data.</text>
</comment>
<evidence type="ECO:0000256" key="3">
    <source>
        <dbReference type="ARBA" id="ARBA00044493"/>
    </source>
</evidence>
<feature type="compositionally biased region" description="Low complexity" evidence="6">
    <location>
        <begin position="735"/>
        <end position="747"/>
    </location>
</feature>
<evidence type="ECO:0000256" key="1">
    <source>
        <dbReference type="ARBA" id="ARBA00006192"/>
    </source>
</evidence>
<accession>A0A0F2LZQ7</accession>
<dbReference type="GeneID" id="27665226"/>
<dbReference type="InterPro" id="IPR002885">
    <property type="entry name" value="PPR_rpt"/>
</dbReference>
<dbReference type="Pfam" id="PF13041">
    <property type="entry name" value="PPR_2"/>
    <property type="match status" value="1"/>
</dbReference>
<dbReference type="EMBL" id="AXCR01000010">
    <property type="protein sequence ID" value="KJR82329.1"/>
    <property type="molecule type" value="Genomic_DNA"/>
</dbReference>
<dbReference type="Proteomes" id="UP000033710">
    <property type="component" value="Unassembled WGS sequence"/>
</dbReference>